<dbReference type="AlphaFoldDB" id="A0A1L7AF92"/>
<dbReference type="GO" id="GO:0030976">
    <property type="term" value="F:thiamine pyrophosphate binding"/>
    <property type="evidence" value="ECO:0007669"/>
    <property type="project" value="InterPro"/>
</dbReference>
<dbReference type="STRING" id="257708.RGI145_09785"/>
<dbReference type="GO" id="GO:0033980">
    <property type="term" value="F:phosphonopyruvate decarboxylase activity"/>
    <property type="evidence" value="ECO:0007669"/>
    <property type="project" value="InterPro"/>
</dbReference>
<dbReference type="KEGG" id="rgi:RGI145_09785"/>
<dbReference type="Pfam" id="PF02776">
    <property type="entry name" value="TPP_enzyme_N"/>
    <property type="match status" value="1"/>
</dbReference>
<feature type="domain" description="Thiamine pyrophosphate enzyme TPP-binding" evidence="5">
    <location>
        <begin position="235"/>
        <end position="347"/>
    </location>
</feature>
<dbReference type="GO" id="GO:0032923">
    <property type="term" value="P:organic phosphonate biosynthetic process"/>
    <property type="evidence" value="ECO:0007669"/>
    <property type="project" value="InterPro"/>
</dbReference>
<evidence type="ECO:0000256" key="1">
    <source>
        <dbReference type="ARBA" id="ARBA00022793"/>
    </source>
</evidence>
<dbReference type="PANTHER" id="PTHR42818">
    <property type="entry name" value="SULFOPYRUVATE DECARBOXYLASE SUBUNIT ALPHA"/>
    <property type="match status" value="1"/>
</dbReference>
<dbReference type="eggNOG" id="COG0028">
    <property type="taxonomic scope" value="Bacteria"/>
</dbReference>
<dbReference type="PANTHER" id="PTHR42818:SF1">
    <property type="entry name" value="SULFOPYRUVATE DECARBOXYLASE"/>
    <property type="match status" value="1"/>
</dbReference>
<dbReference type="Pfam" id="PF02775">
    <property type="entry name" value="TPP_enzyme_C"/>
    <property type="match status" value="1"/>
</dbReference>
<proteinExistence type="predicted"/>
<keyword evidence="1" id="KW-0210">Decarboxylase</keyword>
<evidence type="ECO:0000256" key="4">
    <source>
        <dbReference type="SAM" id="MobiDB-lite"/>
    </source>
</evidence>
<dbReference type="EMBL" id="CP015583">
    <property type="protein sequence ID" value="APT57349.1"/>
    <property type="molecule type" value="Genomic_DNA"/>
</dbReference>
<organism evidence="7 8">
    <name type="scientific">Roseomonas gilardii</name>
    <dbReference type="NCBI Taxonomy" id="257708"/>
    <lineage>
        <taxon>Bacteria</taxon>
        <taxon>Pseudomonadati</taxon>
        <taxon>Pseudomonadota</taxon>
        <taxon>Alphaproteobacteria</taxon>
        <taxon>Acetobacterales</taxon>
        <taxon>Roseomonadaceae</taxon>
        <taxon>Roseomonas</taxon>
    </lineage>
</organism>
<dbReference type="CDD" id="cd07035">
    <property type="entry name" value="TPP_PYR_POX_like"/>
    <property type="match status" value="1"/>
</dbReference>
<dbReference type="InterPro" id="IPR051818">
    <property type="entry name" value="TPP_dependent_decarboxylase"/>
</dbReference>
<name>A0A1L7AF92_9PROT</name>
<dbReference type="InterPro" id="IPR012001">
    <property type="entry name" value="Thiamin_PyroP_enz_TPP-bd_dom"/>
</dbReference>
<gene>
    <name evidence="7" type="ORF">RGI145_09785</name>
</gene>
<keyword evidence="7" id="KW-0670">Pyruvate</keyword>
<evidence type="ECO:0000256" key="3">
    <source>
        <dbReference type="ARBA" id="ARBA00023239"/>
    </source>
</evidence>
<dbReference type="Proteomes" id="UP000185494">
    <property type="component" value="Chromosome 1"/>
</dbReference>
<evidence type="ECO:0000259" key="6">
    <source>
        <dbReference type="Pfam" id="PF02776"/>
    </source>
</evidence>
<dbReference type="InterPro" id="IPR029061">
    <property type="entry name" value="THDP-binding"/>
</dbReference>
<protein>
    <submittedName>
        <fullName evidence="7">Phosphonopyruvate decarboxylase</fullName>
    </submittedName>
</protein>
<feature type="region of interest" description="Disordered" evidence="4">
    <location>
        <begin position="169"/>
        <end position="192"/>
    </location>
</feature>
<dbReference type="Gene3D" id="3.40.50.970">
    <property type="match status" value="2"/>
</dbReference>
<sequence length="386" mass="40024">MITASEFLHEAGKTGFDFYTGVPCSFLTPLINGVLSAPGLAYVGAASEGEAVAIAAGAWLAGRRTVVMCQNSGLGNAVNPLTSLNHPFRIPTLFVTTWRGEPGIPDEPQHELMGEITQDLIALMRLEQAPFPADPTALAPALAQAVTRMEATGLPYAFVMRKGDVADSPLDQASRLLPPPGRRTDHPGEGGRPARAAVLERFLSIVPEDAAVVATTGKCGRELFTLADREQHLYQVGSMGGASGMGLGIALNSPRPVVVLDGDGAALMELGSLATIGAHAPGRLVHVILDNGVHDSTGGQATVSASVDFAAVALACGYRAAFSCASLDGFEAAFRQALAKGGPALIHARIAPGSMAKLGRPTVKPPEVARRFRAFLARPLAEAPSA</sequence>
<dbReference type="NCBIfam" id="TIGR03297">
    <property type="entry name" value="Ppyr-DeCO2ase"/>
    <property type="match status" value="1"/>
</dbReference>
<dbReference type="RefSeq" id="WP_075798195.1">
    <property type="nucleotide sequence ID" value="NZ_CP015583.1"/>
</dbReference>
<dbReference type="InterPro" id="IPR011766">
    <property type="entry name" value="TPP_enzyme_TPP-bd"/>
</dbReference>
<keyword evidence="3" id="KW-0456">Lyase</keyword>
<dbReference type="SUPFAM" id="SSF52518">
    <property type="entry name" value="Thiamin diphosphate-binding fold (THDP-binding)"/>
    <property type="match status" value="2"/>
</dbReference>
<keyword evidence="2" id="KW-0786">Thiamine pyrophosphate</keyword>
<feature type="domain" description="Thiamine pyrophosphate enzyme N-terminal TPP-binding" evidence="6">
    <location>
        <begin position="14"/>
        <end position="116"/>
    </location>
</feature>
<dbReference type="InterPro" id="IPR017684">
    <property type="entry name" value="Phosphono-pyrv_decarboxylase"/>
</dbReference>
<evidence type="ECO:0000256" key="2">
    <source>
        <dbReference type="ARBA" id="ARBA00023052"/>
    </source>
</evidence>
<reference evidence="7 8" key="1">
    <citation type="submission" date="2016-05" db="EMBL/GenBank/DDBJ databases">
        <title>Complete Genome and Methylome Analysis of Psychrotrophic Bacterial Isolates from Antarctic Lake Untersee.</title>
        <authorList>
            <person name="Fomenkov A."/>
            <person name="Akimov V.N."/>
            <person name="Vasilyeva L.V."/>
            <person name="Andersen D."/>
            <person name="Vincze T."/>
            <person name="Roberts R.J."/>
        </authorList>
    </citation>
    <scope>NUCLEOTIDE SEQUENCE [LARGE SCALE GENOMIC DNA]</scope>
    <source>
        <strain evidence="7 8">U14-5</strain>
    </source>
</reference>
<accession>A0A1L7AF92</accession>
<evidence type="ECO:0000313" key="8">
    <source>
        <dbReference type="Proteomes" id="UP000185494"/>
    </source>
</evidence>
<evidence type="ECO:0000313" key="7">
    <source>
        <dbReference type="EMBL" id="APT57349.1"/>
    </source>
</evidence>
<evidence type="ECO:0000259" key="5">
    <source>
        <dbReference type="Pfam" id="PF02775"/>
    </source>
</evidence>